<accession>A0AAQ3MPY0</accession>
<protein>
    <submittedName>
        <fullName evidence="1">Uncharacterized protein</fullName>
    </submittedName>
</protein>
<reference evidence="1 2" key="1">
    <citation type="journal article" date="2023" name="Life. Sci Alliance">
        <title>Evolutionary insights into 3D genome organization and epigenetic landscape of Vigna mungo.</title>
        <authorList>
            <person name="Junaid A."/>
            <person name="Singh B."/>
            <person name="Bhatia S."/>
        </authorList>
    </citation>
    <scope>NUCLEOTIDE SEQUENCE [LARGE SCALE GENOMIC DNA]</scope>
    <source>
        <strain evidence="1">Urdbean</strain>
    </source>
</reference>
<name>A0AAQ3MPY0_VIGMU</name>
<dbReference type="EMBL" id="CP144691">
    <property type="protein sequence ID" value="WVY94838.1"/>
    <property type="molecule type" value="Genomic_DNA"/>
</dbReference>
<proteinExistence type="predicted"/>
<evidence type="ECO:0000313" key="2">
    <source>
        <dbReference type="Proteomes" id="UP001374535"/>
    </source>
</evidence>
<dbReference type="Proteomes" id="UP001374535">
    <property type="component" value="Chromosome 10"/>
</dbReference>
<organism evidence="1 2">
    <name type="scientific">Vigna mungo</name>
    <name type="common">Black gram</name>
    <name type="synonym">Phaseolus mungo</name>
    <dbReference type="NCBI Taxonomy" id="3915"/>
    <lineage>
        <taxon>Eukaryota</taxon>
        <taxon>Viridiplantae</taxon>
        <taxon>Streptophyta</taxon>
        <taxon>Embryophyta</taxon>
        <taxon>Tracheophyta</taxon>
        <taxon>Spermatophyta</taxon>
        <taxon>Magnoliopsida</taxon>
        <taxon>eudicotyledons</taxon>
        <taxon>Gunneridae</taxon>
        <taxon>Pentapetalae</taxon>
        <taxon>rosids</taxon>
        <taxon>fabids</taxon>
        <taxon>Fabales</taxon>
        <taxon>Fabaceae</taxon>
        <taxon>Papilionoideae</taxon>
        <taxon>50 kb inversion clade</taxon>
        <taxon>NPAAA clade</taxon>
        <taxon>indigoferoid/millettioid clade</taxon>
        <taxon>Phaseoleae</taxon>
        <taxon>Vigna</taxon>
    </lineage>
</organism>
<sequence length="103" mass="11598">MPCLQVHLPPSSNILSILSSTLLAFYPSPSIPSSHHCIYFCQCNRPKILLGIACKGQREAEICVSMSHQCTQQYSVTRRWVFHYESKLVSFCELGSSLEAESF</sequence>
<gene>
    <name evidence="1" type="ORF">V8G54_033926</name>
</gene>
<evidence type="ECO:0000313" key="1">
    <source>
        <dbReference type="EMBL" id="WVY94838.1"/>
    </source>
</evidence>
<keyword evidence="2" id="KW-1185">Reference proteome</keyword>
<dbReference type="AlphaFoldDB" id="A0AAQ3MPY0"/>